<organism evidence="2 3">
    <name type="scientific">Asaccharospora irregularis DSM 2635</name>
    <dbReference type="NCBI Taxonomy" id="1121321"/>
    <lineage>
        <taxon>Bacteria</taxon>
        <taxon>Bacillati</taxon>
        <taxon>Bacillota</taxon>
        <taxon>Clostridia</taxon>
        <taxon>Peptostreptococcales</taxon>
        <taxon>Peptostreptococcaceae</taxon>
        <taxon>Asaccharospora</taxon>
    </lineage>
</organism>
<name>A0A1M5LS51_9FIRM</name>
<dbReference type="GO" id="GO:0003677">
    <property type="term" value="F:DNA binding"/>
    <property type="evidence" value="ECO:0007669"/>
    <property type="project" value="UniProtKB-KW"/>
</dbReference>
<dbReference type="InterPro" id="IPR036388">
    <property type="entry name" value="WH-like_DNA-bd_sf"/>
</dbReference>
<gene>
    <name evidence="2" type="ORF">SAMN04488530_10567</name>
</gene>
<proteinExistence type="predicted"/>
<reference evidence="3" key="1">
    <citation type="submission" date="2016-11" db="EMBL/GenBank/DDBJ databases">
        <authorList>
            <person name="Varghese N."/>
            <person name="Submissions S."/>
        </authorList>
    </citation>
    <scope>NUCLEOTIDE SEQUENCE [LARGE SCALE GENOMIC DNA]</scope>
    <source>
        <strain evidence="3">DSM 2635</strain>
    </source>
</reference>
<dbReference type="PANTHER" id="PTHR33169:SF14">
    <property type="entry name" value="TRANSCRIPTIONAL REGULATOR RV3488"/>
    <property type="match status" value="1"/>
</dbReference>
<evidence type="ECO:0000313" key="3">
    <source>
        <dbReference type="Proteomes" id="UP000243255"/>
    </source>
</evidence>
<dbReference type="SUPFAM" id="SSF46785">
    <property type="entry name" value="Winged helix' DNA-binding domain"/>
    <property type="match status" value="1"/>
</dbReference>
<keyword evidence="3" id="KW-1185">Reference proteome</keyword>
<dbReference type="PANTHER" id="PTHR33169">
    <property type="entry name" value="PADR-FAMILY TRANSCRIPTIONAL REGULATOR"/>
    <property type="match status" value="1"/>
</dbReference>
<dbReference type="Pfam" id="PF03551">
    <property type="entry name" value="PadR"/>
    <property type="match status" value="1"/>
</dbReference>
<dbReference type="AlphaFoldDB" id="A0A1M5LS51"/>
<dbReference type="InterPro" id="IPR005149">
    <property type="entry name" value="Tscrpt_reg_PadR_N"/>
</dbReference>
<keyword evidence="2" id="KW-0238">DNA-binding</keyword>
<dbReference type="Proteomes" id="UP000243255">
    <property type="component" value="Unassembled WGS sequence"/>
</dbReference>
<dbReference type="EMBL" id="FQWX01000005">
    <property type="protein sequence ID" value="SHG67927.1"/>
    <property type="molecule type" value="Genomic_DNA"/>
</dbReference>
<dbReference type="OrthoDB" id="9808017at2"/>
<sequence length="106" mass="12446">MSITSDLIRGHTETIILAHLMEGDSYGYEINKAIKQKTNNEYELKEATLYSAFRRLEQGEMITSYWGSENKGARRRYYSITELGKIVYEKNKKDWEESKKLIDTLI</sequence>
<dbReference type="STRING" id="1121321.SAMN04488530_10567"/>
<accession>A0A1M5LS51</accession>
<dbReference type="InterPro" id="IPR052509">
    <property type="entry name" value="Metal_resp_DNA-bind_regulator"/>
</dbReference>
<dbReference type="RefSeq" id="WP_073124408.1">
    <property type="nucleotide sequence ID" value="NZ_BAABCH010000026.1"/>
</dbReference>
<feature type="domain" description="Transcription regulator PadR N-terminal" evidence="1">
    <location>
        <begin position="16"/>
        <end position="89"/>
    </location>
</feature>
<evidence type="ECO:0000259" key="1">
    <source>
        <dbReference type="Pfam" id="PF03551"/>
    </source>
</evidence>
<dbReference type="Gene3D" id="1.10.10.10">
    <property type="entry name" value="Winged helix-like DNA-binding domain superfamily/Winged helix DNA-binding domain"/>
    <property type="match status" value="1"/>
</dbReference>
<protein>
    <submittedName>
        <fullName evidence="2">DNA-binding transcriptional regulator, PadR family</fullName>
    </submittedName>
</protein>
<evidence type="ECO:0000313" key="2">
    <source>
        <dbReference type="EMBL" id="SHG67927.1"/>
    </source>
</evidence>
<dbReference type="InterPro" id="IPR036390">
    <property type="entry name" value="WH_DNA-bd_sf"/>
</dbReference>